<dbReference type="PANTHER" id="PTHR46558">
    <property type="entry name" value="TRACRIPTIONAL REGULATORY PROTEIN-RELATED-RELATED"/>
    <property type="match status" value="1"/>
</dbReference>
<evidence type="ECO:0000256" key="2">
    <source>
        <dbReference type="SAM" id="Phobius"/>
    </source>
</evidence>
<dbReference type="CDD" id="cd00093">
    <property type="entry name" value="HTH_XRE"/>
    <property type="match status" value="1"/>
</dbReference>
<dbReference type="SUPFAM" id="SSF47413">
    <property type="entry name" value="lambda repressor-like DNA-binding domains"/>
    <property type="match status" value="1"/>
</dbReference>
<dbReference type="EMBL" id="WNXH01000007">
    <property type="protein sequence ID" value="MYN69647.1"/>
    <property type="molecule type" value="Genomic_DNA"/>
</dbReference>
<dbReference type="AlphaFoldDB" id="A0A6L8MX34"/>
<dbReference type="RefSeq" id="WP_160864067.1">
    <property type="nucleotide sequence ID" value="NZ_WNXH01000007.1"/>
</dbReference>
<accession>A0A6L8MX34</accession>
<comment type="caution">
    <text evidence="4">The sequence shown here is derived from an EMBL/GenBank/DDBJ whole genome shotgun (WGS) entry which is preliminary data.</text>
</comment>
<dbReference type="InterPro" id="IPR010982">
    <property type="entry name" value="Lambda_DNA-bd_dom_sf"/>
</dbReference>
<dbReference type="Gene3D" id="1.10.260.40">
    <property type="entry name" value="lambda repressor-like DNA-binding domains"/>
    <property type="match status" value="1"/>
</dbReference>
<organism evidence="4 5">
    <name type="scientific">Streptococcus suis</name>
    <dbReference type="NCBI Taxonomy" id="1307"/>
    <lineage>
        <taxon>Bacteria</taxon>
        <taxon>Bacillati</taxon>
        <taxon>Bacillota</taxon>
        <taxon>Bacilli</taxon>
        <taxon>Lactobacillales</taxon>
        <taxon>Streptococcaceae</taxon>
        <taxon>Streptococcus</taxon>
    </lineage>
</organism>
<reference evidence="4 5" key="1">
    <citation type="submission" date="2019-11" db="EMBL/GenBank/DDBJ databases">
        <title>Divergent Streptococcus suis from cattle.</title>
        <authorList>
            <person name="Williamson C."/>
        </authorList>
    </citation>
    <scope>NUCLEOTIDE SEQUENCE [LARGE SCALE GENOMIC DNA]</scope>
    <source>
        <strain evidence="4 5">10-36905</strain>
    </source>
</reference>
<keyword evidence="2" id="KW-0812">Transmembrane</keyword>
<keyword evidence="2" id="KW-0472">Membrane</keyword>
<dbReference type="Proteomes" id="UP000483765">
    <property type="component" value="Unassembled WGS sequence"/>
</dbReference>
<sequence length="115" mass="13125">MAQLAQQIRTLRTAKNMSQDELAEKLYISRQAVSKWENGEATPDIDKLVQLAEIFGVSLDYLVLGKEPEKEIVVEQKGKMNAWEFLSEYWWVVIPIMIIAFGLFAGAMKVIQMFG</sequence>
<dbReference type="InterPro" id="IPR001387">
    <property type="entry name" value="Cro/C1-type_HTH"/>
</dbReference>
<evidence type="ECO:0000313" key="5">
    <source>
        <dbReference type="Proteomes" id="UP000483765"/>
    </source>
</evidence>
<feature type="domain" description="HTH cro/C1-type" evidence="3">
    <location>
        <begin position="8"/>
        <end position="62"/>
    </location>
</feature>
<proteinExistence type="predicted"/>
<gene>
    <name evidence="4" type="ORF">GLP18_05305</name>
</gene>
<dbReference type="Pfam" id="PF01381">
    <property type="entry name" value="HTH_3"/>
    <property type="match status" value="1"/>
</dbReference>
<keyword evidence="2" id="KW-1133">Transmembrane helix</keyword>
<dbReference type="PANTHER" id="PTHR46558:SF4">
    <property type="entry name" value="DNA-BIDING PHAGE PROTEIN"/>
    <property type="match status" value="1"/>
</dbReference>
<keyword evidence="1" id="KW-0238">DNA-binding</keyword>
<dbReference type="GO" id="GO:0003677">
    <property type="term" value="F:DNA binding"/>
    <property type="evidence" value="ECO:0007669"/>
    <property type="project" value="UniProtKB-KW"/>
</dbReference>
<dbReference type="SMART" id="SM00530">
    <property type="entry name" value="HTH_XRE"/>
    <property type="match status" value="1"/>
</dbReference>
<evidence type="ECO:0000256" key="1">
    <source>
        <dbReference type="ARBA" id="ARBA00023125"/>
    </source>
</evidence>
<feature type="transmembrane region" description="Helical" evidence="2">
    <location>
        <begin position="89"/>
        <end position="111"/>
    </location>
</feature>
<evidence type="ECO:0000313" key="4">
    <source>
        <dbReference type="EMBL" id="MYN69647.1"/>
    </source>
</evidence>
<name>A0A6L8MX34_STRSU</name>
<evidence type="ECO:0000259" key="3">
    <source>
        <dbReference type="PROSITE" id="PS50943"/>
    </source>
</evidence>
<dbReference type="PROSITE" id="PS50943">
    <property type="entry name" value="HTH_CROC1"/>
    <property type="match status" value="1"/>
</dbReference>
<protein>
    <submittedName>
        <fullName evidence="4">Helix-turn-helix domain-containing protein</fullName>
    </submittedName>
</protein>